<accession>A0A9J6PAW9</accession>
<protein>
    <submittedName>
        <fullName evidence="1">Uncharacterized protein</fullName>
    </submittedName>
</protein>
<dbReference type="AlphaFoldDB" id="A0A9J6PAW9"/>
<dbReference type="EMBL" id="JAMZFT010000002">
    <property type="protein sequence ID" value="MCP1336285.1"/>
    <property type="molecule type" value="Genomic_DNA"/>
</dbReference>
<reference evidence="1" key="1">
    <citation type="submission" date="2022-06" db="EMBL/GenBank/DDBJ databases">
        <title>Isolation and Genomics of Futiania mangrovii gen. nov., sp. nov., a Rare and Metabolically-versatile member in the Class Alphaproteobacteria.</title>
        <authorList>
            <person name="Liu L."/>
            <person name="Huang W.-C."/>
            <person name="Pan J."/>
            <person name="Li J."/>
            <person name="Huang Y."/>
            <person name="Du H."/>
            <person name="Liu Y."/>
            <person name="Li M."/>
        </authorList>
    </citation>
    <scope>NUCLEOTIDE SEQUENCE</scope>
    <source>
        <strain evidence="1">FT118</strain>
    </source>
</reference>
<organism evidence="1 2">
    <name type="scientific">Futiania mangrovi</name>
    <dbReference type="NCBI Taxonomy" id="2959716"/>
    <lineage>
        <taxon>Bacteria</taxon>
        <taxon>Pseudomonadati</taxon>
        <taxon>Pseudomonadota</taxon>
        <taxon>Alphaproteobacteria</taxon>
        <taxon>Futianiales</taxon>
        <taxon>Futianiaceae</taxon>
        <taxon>Futiania</taxon>
    </lineage>
</organism>
<gene>
    <name evidence="1" type="ORF">NJQ99_07700</name>
</gene>
<keyword evidence="2" id="KW-1185">Reference proteome</keyword>
<proteinExistence type="predicted"/>
<dbReference type="RefSeq" id="WP_269332251.1">
    <property type="nucleotide sequence ID" value="NZ_JAMZFT010000002.1"/>
</dbReference>
<evidence type="ECO:0000313" key="1">
    <source>
        <dbReference type="EMBL" id="MCP1336285.1"/>
    </source>
</evidence>
<sequence length="47" mass="4838">MASDPRYAKASDRTGHAEEIQAELGFADGEIDRMIGAGVSGGADEGQ</sequence>
<name>A0A9J6PAW9_9PROT</name>
<dbReference type="Proteomes" id="UP001055804">
    <property type="component" value="Unassembled WGS sequence"/>
</dbReference>
<comment type="caution">
    <text evidence="1">The sequence shown here is derived from an EMBL/GenBank/DDBJ whole genome shotgun (WGS) entry which is preliminary data.</text>
</comment>
<evidence type="ECO:0000313" key="2">
    <source>
        <dbReference type="Proteomes" id="UP001055804"/>
    </source>
</evidence>